<dbReference type="Proteomes" id="UP000220922">
    <property type="component" value="Unassembled WGS sequence"/>
</dbReference>
<evidence type="ECO:0000313" key="3">
    <source>
        <dbReference type="Proteomes" id="UP000220922"/>
    </source>
</evidence>
<dbReference type="AlphaFoldDB" id="A0A2H3KLQ5"/>
<dbReference type="EMBL" id="LYXE01000089">
    <property type="protein sequence ID" value="PDV98918.1"/>
    <property type="molecule type" value="Genomic_DNA"/>
</dbReference>
<keyword evidence="1" id="KW-0472">Membrane</keyword>
<gene>
    <name evidence="2" type="ORF">A9Q02_14390</name>
</gene>
<sequence length="169" mass="19292">MKRRLQHARRQLFGRPRVRRQATGFRLRVDSMLGLLHLSGKSALTIGLALVMMTFIALLIVNFVGQVMQSGRLEAQRVESEAELQRIHAENARLEGAVAFTESDVYVERAARDHLSYAYPEDTVILPRLVTPVPVDEPVVEAPEPSVLSETVRRENWRLWWEAFFPAES</sequence>
<dbReference type="RefSeq" id="WP_097652930.1">
    <property type="nucleotide sequence ID" value="NZ_LYXE01000089.1"/>
</dbReference>
<evidence type="ECO:0000256" key="1">
    <source>
        <dbReference type="SAM" id="Phobius"/>
    </source>
</evidence>
<evidence type="ECO:0000313" key="2">
    <source>
        <dbReference type="EMBL" id="PDV98918.1"/>
    </source>
</evidence>
<keyword evidence="1" id="KW-1133">Transmembrane helix</keyword>
<dbReference type="InterPro" id="IPR007060">
    <property type="entry name" value="FtsL/DivIC"/>
</dbReference>
<protein>
    <recommendedName>
        <fullName evidence="4">Septum formation initiator</fullName>
    </recommendedName>
</protein>
<accession>A0A2H3KLQ5</accession>
<comment type="caution">
    <text evidence="2">The sequence shown here is derived from an EMBL/GenBank/DDBJ whole genome shotgun (WGS) entry which is preliminary data.</text>
</comment>
<dbReference type="OrthoDB" id="159029at2"/>
<keyword evidence="3" id="KW-1185">Reference proteome</keyword>
<keyword evidence="1" id="KW-0812">Transmembrane</keyword>
<feature type="transmembrane region" description="Helical" evidence="1">
    <location>
        <begin position="42"/>
        <end position="64"/>
    </location>
</feature>
<evidence type="ECO:0008006" key="4">
    <source>
        <dbReference type="Google" id="ProtNLM"/>
    </source>
</evidence>
<reference evidence="2 3" key="1">
    <citation type="submission" date="2016-05" db="EMBL/GenBank/DDBJ databases">
        <authorList>
            <person name="Lavstsen T."/>
            <person name="Jespersen J.S."/>
        </authorList>
    </citation>
    <scope>NUCLEOTIDE SEQUENCE [LARGE SCALE GENOMIC DNA]</scope>
    <source>
        <strain evidence="2 3">B7-9</strain>
    </source>
</reference>
<dbReference type="Pfam" id="PF04977">
    <property type="entry name" value="DivIC"/>
    <property type="match status" value="1"/>
</dbReference>
<organism evidence="2 3">
    <name type="scientific">Candidatus Chloroploca asiatica</name>
    <dbReference type="NCBI Taxonomy" id="1506545"/>
    <lineage>
        <taxon>Bacteria</taxon>
        <taxon>Bacillati</taxon>
        <taxon>Chloroflexota</taxon>
        <taxon>Chloroflexia</taxon>
        <taxon>Chloroflexales</taxon>
        <taxon>Chloroflexineae</taxon>
        <taxon>Oscillochloridaceae</taxon>
        <taxon>Candidatus Chloroploca</taxon>
    </lineage>
</organism>
<name>A0A2H3KLQ5_9CHLR</name>
<proteinExistence type="predicted"/>